<keyword evidence="15" id="KW-1185">Reference proteome</keyword>
<evidence type="ECO:0000256" key="10">
    <source>
        <dbReference type="ARBA" id="ARBA00030775"/>
    </source>
</evidence>
<keyword evidence="6 12" id="KW-0812">Transmembrane</keyword>
<protein>
    <recommendedName>
        <fullName evidence="2">Type II secretion system protein H</fullName>
    </recommendedName>
    <alternativeName>
        <fullName evidence="10">General secretion pathway protein H</fullName>
    </alternativeName>
</protein>
<evidence type="ECO:0000259" key="13">
    <source>
        <dbReference type="Pfam" id="PF12019"/>
    </source>
</evidence>
<dbReference type="InterPro" id="IPR022346">
    <property type="entry name" value="T2SS_GspH"/>
</dbReference>
<evidence type="ECO:0000313" key="15">
    <source>
        <dbReference type="Proteomes" id="UP001575105"/>
    </source>
</evidence>
<name>A0ABV4U389_9BACT</name>
<keyword evidence="4" id="KW-0488">Methylation</keyword>
<feature type="compositionally biased region" description="Low complexity" evidence="11">
    <location>
        <begin position="12"/>
        <end position="22"/>
    </location>
</feature>
<comment type="subcellular location">
    <subcellularLocation>
        <location evidence="1">Cell inner membrane</location>
        <topology evidence="1">Single-pass membrane protein</topology>
    </subcellularLocation>
</comment>
<dbReference type="NCBIfam" id="TIGR02532">
    <property type="entry name" value="IV_pilin_GFxxxE"/>
    <property type="match status" value="1"/>
</dbReference>
<feature type="domain" description="General secretion pathway GspH" evidence="13">
    <location>
        <begin position="105"/>
        <end position="203"/>
    </location>
</feature>
<keyword evidence="3" id="KW-1003">Cell membrane</keyword>
<evidence type="ECO:0000256" key="6">
    <source>
        <dbReference type="ARBA" id="ARBA00022692"/>
    </source>
</evidence>
<evidence type="ECO:0000256" key="12">
    <source>
        <dbReference type="SAM" id="Phobius"/>
    </source>
</evidence>
<dbReference type="Pfam" id="PF07963">
    <property type="entry name" value="N_methyl"/>
    <property type="match status" value="1"/>
</dbReference>
<dbReference type="EMBL" id="JBGUBD010000002">
    <property type="protein sequence ID" value="MFA9477363.1"/>
    <property type="molecule type" value="Genomic_DNA"/>
</dbReference>
<feature type="transmembrane region" description="Helical" evidence="12">
    <location>
        <begin position="68"/>
        <end position="90"/>
    </location>
</feature>
<dbReference type="InterPro" id="IPR045584">
    <property type="entry name" value="Pilin-like"/>
</dbReference>
<dbReference type="InterPro" id="IPR012902">
    <property type="entry name" value="N_methyl_site"/>
</dbReference>
<evidence type="ECO:0000256" key="1">
    <source>
        <dbReference type="ARBA" id="ARBA00004377"/>
    </source>
</evidence>
<proteinExistence type="inferred from homology"/>
<evidence type="ECO:0000256" key="3">
    <source>
        <dbReference type="ARBA" id="ARBA00022475"/>
    </source>
</evidence>
<organism evidence="14 15">
    <name type="scientific">Natronomicrosphaera hydrolytica</name>
    <dbReference type="NCBI Taxonomy" id="3242702"/>
    <lineage>
        <taxon>Bacteria</taxon>
        <taxon>Pseudomonadati</taxon>
        <taxon>Planctomycetota</taxon>
        <taxon>Phycisphaerae</taxon>
        <taxon>Phycisphaerales</taxon>
        <taxon>Phycisphaeraceae</taxon>
        <taxon>Natronomicrosphaera</taxon>
    </lineage>
</organism>
<evidence type="ECO:0000256" key="11">
    <source>
        <dbReference type="SAM" id="MobiDB-lite"/>
    </source>
</evidence>
<evidence type="ECO:0000256" key="5">
    <source>
        <dbReference type="ARBA" id="ARBA00022519"/>
    </source>
</evidence>
<evidence type="ECO:0000256" key="7">
    <source>
        <dbReference type="ARBA" id="ARBA00022989"/>
    </source>
</evidence>
<comment type="similarity">
    <text evidence="9">Belongs to the GSP H family.</text>
</comment>
<evidence type="ECO:0000256" key="2">
    <source>
        <dbReference type="ARBA" id="ARBA00021549"/>
    </source>
</evidence>
<comment type="caution">
    <text evidence="14">The sequence shown here is derived from an EMBL/GenBank/DDBJ whole genome shotgun (WGS) entry which is preliminary data.</text>
</comment>
<gene>
    <name evidence="14" type="ORF">ACERK3_03535</name>
</gene>
<accession>A0ABV4U389</accession>
<dbReference type="RefSeq" id="WP_425344288.1">
    <property type="nucleotide sequence ID" value="NZ_JBGUBD010000002.1"/>
</dbReference>
<dbReference type="Gene3D" id="3.30.700.10">
    <property type="entry name" value="Glycoprotein, Type 4 Pilin"/>
    <property type="match status" value="1"/>
</dbReference>
<evidence type="ECO:0000256" key="4">
    <source>
        <dbReference type="ARBA" id="ARBA00022481"/>
    </source>
</evidence>
<dbReference type="Pfam" id="PF12019">
    <property type="entry name" value="GspH"/>
    <property type="match status" value="1"/>
</dbReference>
<keyword evidence="8 12" id="KW-0472">Membrane</keyword>
<evidence type="ECO:0000256" key="9">
    <source>
        <dbReference type="ARBA" id="ARBA00025772"/>
    </source>
</evidence>
<keyword evidence="7 12" id="KW-1133">Transmembrane helix</keyword>
<dbReference type="SUPFAM" id="SSF54523">
    <property type="entry name" value="Pili subunits"/>
    <property type="match status" value="1"/>
</dbReference>
<reference evidence="14 15" key="1">
    <citation type="submission" date="2024-08" db="EMBL/GenBank/DDBJ databases">
        <title>Whole-genome sequencing of halo(alkali)philic microorganisms from hypersaline lakes.</title>
        <authorList>
            <person name="Sorokin D.Y."/>
            <person name="Merkel A.Y."/>
            <person name="Messina E."/>
            <person name="Yakimov M."/>
        </authorList>
    </citation>
    <scope>NUCLEOTIDE SEQUENCE [LARGE SCALE GENOMIC DNA]</scope>
    <source>
        <strain evidence="14 15">AB-hyl4</strain>
    </source>
</reference>
<dbReference type="PROSITE" id="PS00409">
    <property type="entry name" value="PROKAR_NTER_METHYL"/>
    <property type="match status" value="1"/>
</dbReference>
<keyword evidence="5" id="KW-0997">Cell inner membrane</keyword>
<evidence type="ECO:0000256" key="8">
    <source>
        <dbReference type="ARBA" id="ARBA00023136"/>
    </source>
</evidence>
<sequence length="213" mass="23223">MASGGGRPRHPTPTADASSTAAFGPDGGHHHNRHEVATRPDRYLHTALTAIGRGAQMPHRYCHNRRDAGFTLIELIMVTAIIAVVASIAAPRYTANLNRYRADAAARQVTTELMRGRAIARQTSSDYRIQFDLAHHRMFMPDTPGEHDTTPTTRLNSNPFYAELVAVDFDGTPELRFDGHGQPAHGGTITLRNGPTLRTITVHPVSGAAHIEP</sequence>
<feature type="region of interest" description="Disordered" evidence="11">
    <location>
        <begin position="1"/>
        <end position="40"/>
    </location>
</feature>
<dbReference type="Proteomes" id="UP001575105">
    <property type="component" value="Unassembled WGS sequence"/>
</dbReference>
<evidence type="ECO:0000313" key="14">
    <source>
        <dbReference type="EMBL" id="MFA9477363.1"/>
    </source>
</evidence>